<dbReference type="PANTHER" id="PTHR45774:SF3">
    <property type="entry name" value="BTB (POZ) DOMAIN-CONTAINING 2B-RELATED"/>
    <property type="match status" value="1"/>
</dbReference>
<dbReference type="PANTHER" id="PTHR45774">
    <property type="entry name" value="BTB/POZ DOMAIN-CONTAINING"/>
    <property type="match status" value="1"/>
</dbReference>
<dbReference type="Gene3D" id="2.60.120.820">
    <property type="entry name" value="PHR domain"/>
    <property type="match status" value="1"/>
</dbReference>
<evidence type="ECO:0000259" key="1">
    <source>
        <dbReference type="Pfam" id="PF08005"/>
    </source>
</evidence>
<accession>A0A6S7ID82</accession>
<organism evidence="2 3">
    <name type="scientific">Paramuricea clavata</name>
    <name type="common">Red gorgonian</name>
    <name type="synonym">Violescent sea-whip</name>
    <dbReference type="NCBI Taxonomy" id="317549"/>
    <lineage>
        <taxon>Eukaryota</taxon>
        <taxon>Metazoa</taxon>
        <taxon>Cnidaria</taxon>
        <taxon>Anthozoa</taxon>
        <taxon>Octocorallia</taxon>
        <taxon>Malacalcyonacea</taxon>
        <taxon>Plexauridae</taxon>
        <taxon>Paramuricea</taxon>
    </lineage>
</organism>
<proteinExistence type="predicted"/>
<dbReference type="AlphaFoldDB" id="A0A6S7ID82"/>
<evidence type="ECO:0000313" key="3">
    <source>
        <dbReference type="Proteomes" id="UP001152795"/>
    </source>
</evidence>
<sequence>MLVQEFETNRSVIDKAIYVFRFFGITQAEFIQNVSKSGLLTVEEMIPIHEKFLGIDSPALKWKLSNRKPGNIDRFSRFSRKAKDPLNTWGYHGTPDCLCFSVNKEVSLLGVRLFGDQNESKYHVTFEVKEAKVTGSYISERNQDDIPGFDVMLNEPVILKQNEVVTLSATMKGPRSYYGKNGSPSVTLEGVTATFGDSPSTNNGTSPDRGQFDEIILDI</sequence>
<feature type="domain" description="PHR" evidence="1">
    <location>
        <begin position="76"/>
        <end position="216"/>
    </location>
</feature>
<reference evidence="2" key="1">
    <citation type="submission" date="2020-04" db="EMBL/GenBank/DDBJ databases">
        <authorList>
            <person name="Alioto T."/>
            <person name="Alioto T."/>
            <person name="Gomez Garrido J."/>
        </authorList>
    </citation>
    <scope>NUCLEOTIDE SEQUENCE</scope>
    <source>
        <strain evidence="2">A484AB</strain>
    </source>
</reference>
<dbReference type="InterPro" id="IPR038648">
    <property type="entry name" value="PHR_sf"/>
</dbReference>
<protein>
    <recommendedName>
        <fullName evidence="1">PHR domain-containing protein</fullName>
    </recommendedName>
</protein>
<evidence type="ECO:0000313" key="2">
    <source>
        <dbReference type="EMBL" id="CAB4015357.1"/>
    </source>
</evidence>
<dbReference type="EMBL" id="CACRXK020008683">
    <property type="protein sequence ID" value="CAB4015357.1"/>
    <property type="molecule type" value="Genomic_DNA"/>
</dbReference>
<comment type="caution">
    <text evidence="2">The sequence shown here is derived from an EMBL/GenBank/DDBJ whole genome shotgun (WGS) entry which is preliminary data.</text>
</comment>
<dbReference type="Pfam" id="PF08005">
    <property type="entry name" value="PHR"/>
    <property type="match status" value="1"/>
</dbReference>
<dbReference type="GO" id="GO:0022008">
    <property type="term" value="P:neurogenesis"/>
    <property type="evidence" value="ECO:0007669"/>
    <property type="project" value="TreeGrafter"/>
</dbReference>
<dbReference type="GO" id="GO:0005829">
    <property type="term" value="C:cytosol"/>
    <property type="evidence" value="ECO:0007669"/>
    <property type="project" value="TreeGrafter"/>
</dbReference>
<keyword evidence="3" id="KW-1185">Reference proteome</keyword>
<gene>
    <name evidence="2" type="ORF">PACLA_8A071735</name>
</gene>
<dbReference type="Proteomes" id="UP001152795">
    <property type="component" value="Unassembled WGS sequence"/>
</dbReference>
<dbReference type="OrthoDB" id="5961806at2759"/>
<dbReference type="InterPro" id="IPR012983">
    <property type="entry name" value="PHR"/>
</dbReference>
<name>A0A6S7ID82_PARCT</name>